<evidence type="ECO:0000256" key="5">
    <source>
        <dbReference type="ARBA" id="ARBA00023004"/>
    </source>
</evidence>
<evidence type="ECO:0000256" key="1">
    <source>
        <dbReference type="ARBA" id="ARBA00001971"/>
    </source>
</evidence>
<dbReference type="GO" id="GO:0005506">
    <property type="term" value="F:iron ion binding"/>
    <property type="evidence" value="ECO:0007669"/>
    <property type="project" value="InterPro"/>
</dbReference>
<evidence type="ECO:0000313" key="10">
    <source>
        <dbReference type="Proteomes" id="UP000297716"/>
    </source>
</evidence>
<protein>
    <recommendedName>
        <fullName evidence="11">Cytochrome P450</fullName>
    </recommendedName>
</protein>
<evidence type="ECO:0000256" key="2">
    <source>
        <dbReference type="ARBA" id="ARBA00010617"/>
    </source>
</evidence>
<reference evidence="9 10" key="1">
    <citation type="submission" date="2019-03" db="EMBL/GenBank/DDBJ databases">
        <title>Draft genome sequence of Xylaria hypoxylon DSM 108379, a ubiquitous saprotrophic-parasitic fungi on hardwood.</title>
        <authorList>
            <person name="Buettner E."/>
            <person name="Leonhardt S."/>
            <person name="Gebauer A.M."/>
            <person name="Liers C."/>
            <person name="Hofrichter M."/>
            <person name="Kellner H."/>
        </authorList>
    </citation>
    <scope>NUCLEOTIDE SEQUENCE [LARGE SCALE GENOMIC DNA]</scope>
    <source>
        <strain evidence="9 10">DSM 108379</strain>
    </source>
</reference>
<sequence length="290" mass="32542">MHFNNESVGDDGDSDPYWGSSWMRNRQKILGKIENDDDALASSDLGVAWGSVVNLVPSTIMALVHILADPDLLECVRQEIRQTVGEKTLITEIDLQALSDNDLLSSIYAETLRLHVKLNIVVSSQRDDLEFGKWCLPKGSIGLVNCHISQTNENFWNTKNGAYPVESFWAERFLTDPSDPLSGPISPKYRNTESQTAQLIDETKLNQRTKRFTLDGLEGTWVPYGGGHLMCPGRFLAKNAIIFTFAMLLKDYDVELLTKSVVTSSRSFGIGTEQPRDPVPFRLRRQSRSC</sequence>
<keyword evidence="10" id="KW-1185">Reference proteome</keyword>
<evidence type="ECO:0008006" key="11">
    <source>
        <dbReference type="Google" id="ProtNLM"/>
    </source>
</evidence>
<dbReference type="InterPro" id="IPR002403">
    <property type="entry name" value="Cyt_P450_E_grp-IV"/>
</dbReference>
<comment type="similarity">
    <text evidence="2">Belongs to the cytochrome P450 family.</text>
</comment>
<dbReference type="GO" id="GO:0020037">
    <property type="term" value="F:heme binding"/>
    <property type="evidence" value="ECO:0007669"/>
    <property type="project" value="InterPro"/>
</dbReference>
<dbReference type="EMBL" id="SKBN01000215">
    <property type="protein sequence ID" value="TGJ80538.1"/>
    <property type="molecule type" value="Genomic_DNA"/>
</dbReference>
<evidence type="ECO:0000256" key="8">
    <source>
        <dbReference type="SAM" id="MobiDB-lite"/>
    </source>
</evidence>
<dbReference type="STRING" id="37992.A0A4Z0YKB4"/>
<name>A0A4Z0YKB4_9PEZI</name>
<dbReference type="InterPro" id="IPR050529">
    <property type="entry name" value="CYP450_sterol_14alpha_dmase"/>
</dbReference>
<dbReference type="PRINTS" id="PR00465">
    <property type="entry name" value="EP450IV"/>
</dbReference>
<dbReference type="PANTHER" id="PTHR24304">
    <property type="entry name" value="CYTOCHROME P450 FAMILY 7"/>
    <property type="match status" value="1"/>
</dbReference>
<dbReference type="Pfam" id="PF00067">
    <property type="entry name" value="p450"/>
    <property type="match status" value="1"/>
</dbReference>
<feature type="binding site" description="axial binding residue" evidence="7">
    <location>
        <position position="231"/>
    </location>
    <ligand>
        <name>heme</name>
        <dbReference type="ChEBI" id="CHEBI:30413"/>
    </ligand>
    <ligandPart>
        <name>Fe</name>
        <dbReference type="ChEBI" id="CHEBI:18248"/>
    </ligandPart>
</feature>
<dbReference type="GO" id="GO:0016705">
    <property type="term" value="F:oxidoreductase activity, acting on paired donors, with incorporation or reduction of molecular oxygen"/>
    <property type="evidence" value="ECO:0007669"/>
    <property type="project" value="InterPro"/>
</dbReference>
<dbReference type="PANTHER" id="PTHR24304:SF2">
    <property type="entry name" value="24-HYDROXYCHOLESTEROL 7-ALPHA-HYDROXYLASE"/>
    <property type="match status" value="1"/>
</dbReference>
<evidence type="ECO:0000256" key="4">
    <source>
        <dbReference type="ARBA" id="ARBA00022723"/>
    </source>
</evidence>
<accession>A0A4Z0YKB4</accession>
<dbReference type="Proteomes" id="UP000297716">
    <property type="component" value="Unassembled WGS sequence"/>
</dbReference>
<dbReference type="OrthoDB" id="1470350at2759"/>
<feature type="region of interest" description="Disordered" evidence="8">
    <location>
        <begin position="267"/>
        <end position="290"/>
    </location>
</feature>
<keyword evidence="5 7" id="KW-0408">Iron</keyword>
<dbReference type="InterPro" id="IPR001128">
    <property type="entry name" value="Cyt_P450"/>
</dbReference>
<evidence type="ECO:0000256" key="3">
    <source>
        <dbReference type="ARBA" id="ARBA00022617"/>
    </source>
</evidence>
<keyword evidence="3 7" id="KW-0349">Heme</keyword>
<keyword evidence="6" id="KW-0560">Oxidoreductase</keyword>
<dbReference type="Gene3D" id="1.10.630.10">
    <property type="entry name" value="Cytochrome P450"/>
    <property type="match status" value="1"/>
</dbReference>
<dbReference type="InterPro" id="IPR036396">
    <property type="entry name" value="Cyt_P450_sf"/>
</dbReference>
<evidence type="ECO:0000256" key="7">
    <source>
        <dbReference type="PIRSR" id="PIRSR602403-1"/>
    </source>
</evidence>
<comment type="cofactor">
    <cofactor evidence="1 7">
        <name>heme</name>
        <dbReference type="ChEBI" id="CHEBI:30413"/>
    </cofactor>
</comment>
<gene>
    <name evidence="9" type="ORF">E0Z10_g8215</name>
</gene>
<proteinExistence type="inferred from homology"/>
<evidence type="ECO:0000256" key="6">
    <source>
        <dbReference type="ARBA" id="ARBA00023033"/>
    </source>
</evidence>
<keyword evidence="4 7" id="KW-0479">Metal-binding</keyword>
<keyword evidence="6" id="KW-0503">Monooxygenase</keyword>
<dbReference type="GO" id="GO:0008395">
    <property type="term" value="F:steroid hydroxylase activity"/>
    <property type="evidence" value="ECO:0007669"/>
    <property type="project" value="TreeGrafter"/>
</dbReference>
<organism evidence="9 10">
    <name type="scientific">Xylaria hypoxylon</name>
    <dbReference type="NCBI Taxonomy" id="37992"/>
    <lineage>
        <taxon>Eukaryota</taxon>
        <taxon>Fungi</taxon>
        <taxon>Dikarya</taxon>
        <taxon>Ascomycota</taxon>
        <taxon>Pezizomycotina</taxon>
        <taxon>Sordariomycetes</taxon>
        <taxon>Xylariomycetidae</taxon>
        <taxon>Xylariales</taxon>
        <taxon>Xylariaceae</taxon>
        <taxon>Xylaria</taxon>
    </lineage>
</organism>
<comment type="caution">
    <text evidence="9">The sequence shown here is derived from an EMBL/GenBank/DDBJ whole genome shotgun (WGS) entry which is preliminary data.</text>
</comment>
<evidence type="ECO:0000313" key="9">
    <source>
        <dbReference type="EMBL" id="TGJ80538.1"/>
    </source>
</evidence>
<dbReference type="AlphaFoldDB" id="A0A4Z0YKB4"/>
<dbReference type="SUPFAM" id="SSF48264">
    <property type="entry name" value="Cytochrome P450"/>
    <property type="match status" value="1"/>
</dbReference>